<gene>
    <name evidence="2" type="ORF">NDU88_001233</name>
</gene>
<protein>
    <submittedName>
        <fullName evidence="2">Uncharacterized protein</fullName>
    </submittedName>
</protein>
<feature type="compositionally biased region" description="Basic residues" evidence="1">
    <location>
        <begin position="14"/>
        <end position="23"/>
    </location>
</feature>
<proteinExistence type="predicted"/>
<dbReference type="EMBL" id="JANPWB010000012">
    <property type="protein sequence ID" value="KAJ1112973.1"/>
    <property type="molecule type" value="Genomic_DNA"/>
</dbReference>
<feature type="compositionally biased region" description="Basic and acidic residues" evidence="1">
    <location>
        <begin position="24"/>
        <end position="39"/>
    </location>
</feature>
<evidence type="ECO:0000313" key="2">
    <source>
        <dbReference type="EMBL" id="KAJ1112973.1"/>
    </source>
</evidence>
<dbReference type="AlphaFoldDB" id="A0AAV7NAB5"/>
<evidence type="ECO:0000256" key="1">
    <source>
        <dbReference type="SAM" id="MobiDB-lite"/>
    </source>
</evidence>
<accession>A0AAV7NAB5</accession>
<sequence>MNKEGQGCGVKPKEGRKRPSVRKYHTEQKRADQQREKPGCDTPVSVRSVPQTQRQMAAAMRGTVITVAAVKGSAREMRLRQSSKVPTGNASDQAARIA</sequence>
<evidence type="ECO:0000313" key="3">
    <source>
        <dbReference type="Proteomes" id="UP001066276"/>
    </source>
</evidence>
<keyword evidence="3" id="KW-1185">Reference proteome</keyword>
<reference evidence="2" key="1">
    <citation type="journal article" date="2022" name="bioRxiv">
        <title>Sequencing and chromosome-scale assembly of the giantPleurodeles waltlgenome.</title>
        <authorList>
            <person name="Brown T."/>
            <person name="Elewa A."/>
            <person name="Iarovenko S."/>
            <person name="Subramanian E."/>
            <person name="Araus A.J."/>
            <person name="Petzold A."/>
            <person name="Susuki M."/>
            <person name="Suzuki K.-i.T."/>
            <person name="Hayashi T."/>
            <person name="Toyoda A."/>
            <person name="Oliveira C."/>
            <person name="Osipova E."/>
            <person name="Leigh N.D."/>
            <person name="Simon A."/>
            <person name="Yun M.H."/>
        </authorList>
    </citation>
    <scope>NUCLEOTIDE SEQUENCE</scope>
    <source>
        <strain evidence="2">20211129_DDA</strain>
        <tissue evidence="2">Liver</tissue>
    </source>
</reference>
<comment type="caution">
    <text evidence="2">The sequence shown here is derived from an EMBL/GenBank/DDBJ whole genome shotgun (WGS) entry which is preliminary data.</text>
</comment>
<feature type="region of interest" description="Disordered" evidence="1">
    <location>
        <begin position="75"/>
        <end position="98"/>
    </location>
</feature>
<dbReference type="Proteomes" id="UP001066276">
    <property type="component" value="Chromosome 8"/>
</dbReference>
<feature type="region of interest" description="Disordered" evidence="1">
    <location>
        <begin position="1"/>
        <end position="47"/>
    </location>
</feature>
<organism evidence="2 3">
    <name type="scientific">Pleurodeles waltl</name>
    <name type="common">Iberian ribbed newt</name>
    <dbReference type="NCBI Taxonomy" id="8319"/>
    <lineage>
        <taxon>Eukaryota</taxon>
        <taxon>Metazoa</taxon>
        <taxon>Chordata</taxon>
        <taxon>Craniata</taxon>
        <taxon>Vertebrata</taxon>
        <taxon>Euteleostomi</taxon>
        <taxon>Amphibia</taxon>
        <taxon>Batrachia</taxon>
        <taxon>Caudata</taxon>
        <taxon>Salamandroidea</taxon>
        <taxon>Salamandridae</taxon>
        <taxon>Pleurodelinae</taxon>
        <taxon>Pleurodeles</taxon>
    </lineage>
</organism>
<feature type="compositionally biased region" description="Polar residues" evidence="1">
    <location>
        <begin position="80"/>
        <end position="92"/>
    </location>
</feature>
<name>A0AAV7NAB5_PLEWA</name>